<dbReference type="EMBL" id="CP051297">
    <property type="protein sequence ID" value="QKD42115.1"/>
    <property type="molecule type" value="Genomic_DNA"/>
</dbReference>
<evidence type="ECO:0000313" key="3">
    <source>
        <dbReference type="EMBL" id="QKD42115.1"/>
    </source>
</evidence>
<dbReference type="GO" id="GO:0005975">
    <property type="term" value="P:carbohydrate metabolic process"/>
    <property type="evidence" value="ECO:0007669"/>
    <property type="project" value="InterPro"/>
</dbReference>
<dbReference type="SUPFAM" id="SSF88713">
    <property type="entry name" value="Glycoside hydrolase/deacetylase"/>
    <property type="match status" value="1"/>
</dbReference>
<dbReference type="Proteomes" id="UP000500755">
    <property type="component" value="Plasmid pDP3"/>
</dbReference>
<evidence type="ECO:0000313" key="2">
    <source>
        <dbReference type="EMBL" id="QKD42087.1"/>
    </source>
</evidence>
<reference evidence="3 4" key="1">
    <citation type="submission" date="2020-05" db="EMBL/GenBank/DDBJ databases">
        <title>Complete genome sequence of Alicycliphilus denitrificans DP3.</title>
        <authorList>
            <person name="Chen X."/>
        </authorList>
    </citation>
    <scope>NUCLEOTIDE SEQUENCE [LARGE SCALE GENOMIC DNA]</scope>
    <source>
        <strain evidence="3 4">DP3</strain>
        <plasmid evidence="3">pDP3</plasmid>
        <plasmid evidence="4">pdp3</plasmid>
    </source>
</reference>
<protein>
    <submittedName>
        <fullName evidence="3">Polysaccharide deacetylase family protein</fullName>
    </submittedName>
</protein>
<geneLocation type="plasmid" evidence="4">
    <name>pdp3</name>
</geneLocation>
<accession>A0A858ZMV3</accession>
<dbReference type="PANTHER" id="PTHR43123:SF4">
    <property type="entry name" value="POLYSACCHARIDE DEACETYLASE"/>
    <property type="match status" value="1"/>
</dbReference>
<keyword evidence="3" id="KW-0614">Plasmid</keyword>
<dbReference type="Gene3D" id="3.20.20.370">
    <property type="entry name" value="Glycoside hydrolase/deacetylase"/>
    <property type="match status" value="1"/>
</dbReference>
<dbReference type="CDD" id="cd10979">
    <property type="entry name" value="CE4_PuuE_like"/>
    <property type="match status" value="1"/>
</dbReference>
<name>A0A858ZMV3_9BURK</name>
<dbReference type="InterPro" id="IPR011330">
    <property type="entry name" value="Glyco_hydro/deAcase_b/a-brl"/>
</dbReference>
<feature type="domain" description="NodB homology" evidence="1">
    <location>
        <begin position="65"/>
        <end position="176"/>
    </location>
</feature>
<evidence type="ECO:0000313" key="4">
    <source>
        <dbReference type="Proteomes" id="UP000500755"/>
    </source>
</evidence>
<proteinExistence type="predicted"/>
<dbReference type="GO" id="GO:0016810">
    <property type="term" value="F:hydrolase activity, acting on carbon-nitrogen (but not peptide) bonds"/>
    <property type="evidence" value="ECO:0007669"/>
    <property type="project" value="InterPro"/>
</dbReference>
<dbReference type="PANTHER" id="PTHR43123">
    <property type="entry name" value="POLYSACCHARIDE DEACETYLASE-RELATED"/>
    <property type="match status" value="1"/>
</dbReference>
<organism evidence="3 4">
    <name type="scientific">Alicycliphilus denitrificans</name>
    <dbReference type="NCBI Taxonomy" id="179636"/>
    <lineage>
        <taxon>Bacteria</taxon>
        <taxon>Pseudomonadati</taxon>
        <taxon>Pseudomonadota</taxon>
        <taxon>Betaproteobacteria</taxon>
        <taxon>Burkholderiales</taxon>
        <taxon>Comamonadaceae</taxon>
        <taxon>Alicycliphilus</taxon>
    </lineage>
</organism>
<sequence length="297" mass="33733">MQIKHHDRYGYSPIHQRAPFEWPGGKRLAFYVALNIERFSFGEGLGHTPTALGPPPDTRNYGWRDYGLRVGIWRVFDLMDALGLPMCHLLNASVCEAMPQIPERIVQRGDEVVGHGYTNSERQSEMDEDTERRLIVDATETLQRHCGQRPLGWMGPWIAETPVTPDLLKEAGYTYVMDWPADDQPFWMRTRAGPLLSVPYPIEINDSPVMLSRHQPATDFHQMVIDQFEEMLELSQQQSLVFGISLHTFVAGQPFRLRQIRSALQHIMQHPRFVDVWVTTPGGIAAHAASLPAGTVP</sequence>
<dbReference type="InterPro" id="IPR002509">
    <property type="entry name" value="NODB_dom"/>
</dbReference>
<evidence type="ECO:0000259" key="1">
    <source>
        <dbReference type="Pfam" id="PF01522"/>
    </source>
</evidence>
<dbReference type="AlphaFoldDB" id="A0A858ZMV3"/>
<dbReference type="Pfam" id="PF01522">
    <property type="entry name" value="Polysacc_deac_1"/>
    <property type="match status" value="1"/>
</dbReference>
<geneLocation type="plasmid" evidence="3">
    <name>pDP3</name>
</geneLocation>
<dbReference type="EMBL" id="CP051297">
    <property type="protein sequence ID" value="QKD42087.1"/>
    <property type="molecule type" value="Genomic_DNA"/>
</dbReference>
<gene>
    <name evidence="2" type="ORF">HF896_00070</name>
    <name evidence="3" type="ORF">HF896_00225</name>
</gene>
<dbReference type="RefSeq" id="WP_168727555.1">
    <property type="nucleotide sequence ID" value="NZ_CP051297.1"/>
</dbReference>